<accession>A0A090N042</accession>
<keyword evidence="1" id="KW-1133">Transmembrane helix</keyword>
<evidence type="ECO:0000313" key="2">
    <source>
        <dbReference type="EMBL" id="CEF70030.1"/>
    </source>
</evidence>
<evidence type="ECO:0000313" key="3">
    <source>
        <dbReference type="Proteomes" id="UP000035682"/>
    </source>
</evidence>
<dbReference type="WBParaSite" id="SRAE_2000467200.1">
    <property type="protein sequence ID" value="SRAE_2000467200.1"/>
    <property type="gene ID" value="WBGene00264908"/>
</dbReference>
<gene>
    <name evidence="2 4 5" type="ORF">SRAE_2000467200</name>
</gene>
<keyword evidence="3" id="KW-1185">Reference proteome</keyword>
<dbReference type="GeneID" id="36382401"/>
<keyword evidence="1" id="KW-0472">Membrane</keyword>
<dbReference type="EMBL" id="LN609529">
    <property type="protein sequence ID" value="CEF70030.1"/>
    <property type="molecule type" value="Genomic_DNA"/>
</dbReference>
<dbReference type="CTD" id="36382401"/>
<evidence type="ECO:0000313" key="5">
    <source>
        <dbReference type="WormBase" id="SRAE_2000467200"/>
    </source>
</evidence>
<dbReference type="Proteomes" id="UP000035682">
    <property type="component" value="Unplaced"/>
</dbReference>
<dbReference type="WormBase" id="SRAE_2000467200">
    <property type="protein sequence ID" value="SRP11151"/>
    <property type="gene ID" value="WBGene00264908"/>
</dbReference>
<dbReference type="RefSeq" id="XP_024509229.1">
    <property type="nucleotide sequence ID" value="XM_024643572.1"/>
</dbReference>
<reference evidence="4" key="2">
    <citation type="submission" date="2020-12" db="UniProtKB">
        <authorList>
            <consortium name="WormBaseParasite"/>
        </authorList>
    </citation>
    <scope>IDENTIFICATION</scope>
</reference>
<organism evidence="2">
    <name type="scientific">Strongyloides ratti</name>
    <name type="common">Parasitic roundworm</name>
    <dbReference type="NCBI Taxonomy" id="34506"/>
    <lineage>
        <taxon>Eukaryota</taxon>
        <taxon>Metazoa</taxon>
        <taxon>Ecdysozoa</taxon>
        <taxon>Nematoda</taxon>
        <taxon>Chromadorea</taxon>
        <taxon>Rhabditida</taxon>
        <taxon>Tylenchina</taxon>
        <taxon>Panagrolaimomorpha</taxon>
        <taxon>Strongyloidoidea</taxon>
        <taxon>Strongyloididae</taxon>
        <taxon>Strongyloides</taxon>
    </lineage>
</organism>
<feature type="transmembrane region" description="Helical" evidence="1">
    <location>
        <begin position="47"/>
        <end position="72"/>
    </location>
</feature>
<evidence type="ECO:0000256" key="1">
    <source>
        <dbReference type="SAM" id="Phobius"/>
    </source>
</evidence>
<sequence length="100" mass="11802">MKLNIKKFNDNKSLLKAITIQSIFPFCCHIPSVSYLLYFYITRKNPFEIVVLANFLYYTGQGLCIFLSMIVIEEFKNMILRDIKRKTIVYSFSETTNQIL</sequence>
<dbReference type="SUPFAM" id="SSF81321">
    <property type="entry name" value="Family A G protein-coupled receptor-like"/>
    <property type="match status" value="1"/>
</dbReference>
<reference evidence="2 3" key="1">
    <citation type="submission" date="2014-09" db="EMBL/GenBank/DDBJ databases">
        <authorList>
            <person name="Martin A.A."/>
        </authorList>
    </citation>
    <scope>NUCLEOTIDE SEQUENCE</scope>
    <source>
        <strain evidence="3">ED321</strain>
        <strain evidence="2">ED321 Heterogonic</strain>
    </source>
</reference>
<keyword evidence="1" id="KW-0812">Transmembrane</keyword>
<name>A0A090N042_STRRB</name>
<protein>
    <submittedName>
        <fullName evidence="4">7TM GPCR, serpentine receptor class e (Sre) family-containing protein</fullName>
    </submittedName>
</protein>
<dbReference type="AlphaFoldDB" id="A0A090N042"/>
<proteinExistence type="predicted"/>
<evidence type="ECO:0000313" key="4">
    <source>
        <dbReference type="WBParaSite" id="SRAE_2000467200.1"/>
    </source>
</evidence>
<feature type="transmembrane region" description="Helical" evidence="1">
    <location>
        <begin position="20"/>
        <end position="41"/>
    </location>
</feature>